<dbReference type="GO" id="GO:0051607">
    <property type="term" value="P:defense response to virus"/>
    <property type="evidence" value="ECO:0007669"/>
    <property type="project" value="InterPro"/>
</dbReference>
<name>A0A392N5Y4_9FABA</name>
<reference evidence="1 2" key="1">
    <citation type="journal article" date="2018" name="Front. Plant Sci.">
        <title>Red Clover (Trifolium pratense) and Zigzag Clover (T. medium) - A Picture of Genomic Similarities and Differences.</title>
        <authorList>
            <person name="Dluhosova J."/>
            <person name="Istvanek J."/>
            <person name="Nedelnik J."/>
            <person name="Repkova J."/>
        </authorList>
    </citation>
    <scope>NUCLEOTIDE SEQUENCE [LARGE SCALE GENOMIC DNA]</scope>
    <source>
        <strain evidence="2">cv. 10/8</strain>
        <tissue evidence="1">Leaf</tissue>
    </source>
</reference>
<dbReference type="EMBL" id="LXQA010026021">
    <property type="protein sequence ID" value="MCH93894.1"/>
    <property type="molecule type" value="Genomic_DNA"/>
</dbReference>
<evidence type="ECO:0000313" key="1">
    <source>
        <dbReference type="EMBL" id="MCH93894.1"/>
    </source>
</evidence>
<dbReference type="InterPro" id="IPR044287">
    <property type="entry name" value="SGS3"/>
</dbReference>
<dbReference type="PANTHER" id="PTHR46602:SF1">
    <property type="entry name" value="PROTEIN SUPPRESSOR OF GENE SILENCING 3"/>
    <property type="match status" value="1"/>
</dbReference>
<dbReference type="Proteomes" id="UP000265520">
    <property type="component" value="Unassembled WGS sequence"/>
</dbReference>
<feature type="non-terminal residue" evidence="1">
    <location>
        <position position="97"/>
    </location>
</feature>
<protein>
    <submittedName>
        <fullName evidence="1">Protein SUPPRESSOR OF GENE SILENCING 3-like</fullName>
    </submittedName>
</protein>
<dbReference type="PANTHER" id="PTHR46602">
    <property type="entry name" value="PROTEIN SUPPRESSOR OF GENE SILENCING 3"/>
    <property type="match status" value="1"/>
</dbReference>
<accession>A0A392N5Y4</accession>
<comment type="caution">
    <text evidence="1">The sequence shown here is derived from an EMBL/GenBank/DDBJ whole genome shotgun (WGS) entry which is preliminary data.</text>
</comment>
<organism evidence="1 2">
    <name type="scientific">Trifolium medium</name>
    <dbReference type="NCBI Taxonomy" id="97028"/>
    <lineage>
        <taxon>Eukaryota</taxon>
        <taxon>Viridiplantae</taxon>
        <taxon>Streptophyta</taxon>
        <taxon>Embryophyta</taxon>
        <taxon>Tracheophyta</taxon>
        <taxon>Spermatophyta</taxon>
        <taxon>Magnoliopsida</taxon>
        <taxon>eudicotyledons</taxon>
        <taxon>Gunneridae</taxon>
        <taxon>Pentapetalae</taxon>
        <taxon>rosids</taxon>
        <taxon>fabids</taxon>
        <taxon>Fabales</taxon>
        <taxon>Fabaceae</taxon>
        <taxon>Papilionoideae</taxon>
        <taxon>50 kb inversion clade</taxon>
        <taxon>NPAAA clade</taxon>
        <taxon>Hologalegina</taxon>
        <taxon>IRL clade</taxon>
        <taxon>Trifolieae</taxon>
        <taxon>Trifolium</taxon>
    </lineage>
</organism>
<dbReference type="AlphaFoldDB" id="A0A392N5Y4"/>
<sequence length="97" mass="11959">MATKEDLEFFNRHCQGKTRLKYEMRSYQEMVVNQIRQMSEDNQQLLYFKNKVVKEKKHSKAMEESFGIVTEKLRKTMEENRIVRRRTKMQHEEIKEE</sequence>
<proteinExistence type="predicted"/>
<dbReference type="Gene3D" id="3.30.70.2890">
    <property type="entry name" value="XS domain"/>
    <property type="match status" value="1"/>
</dbReference>
<dbReference type="InterPro" id="IPR038588">
    <property type="entry name" value="XS_domain_sf"/>
</dbReference>
<keyword evidence="2" id="KW-1185">Reference proteome</keyword>
<dbReference type="GO" id="GO:0031047">
    <property type="term" value="P:regulatory ncRNA-mediated gene silencing"/>
    <property type="evidence" value="ECO:0007669"/>
    <property type="project" value="InterPro"/>
</dbReference>
<evidence type="ECO:0000313" key="2">
    <source>
        <dbReference type="Proteomes" id="UP000265520"/>
    </source>
</evidence>